<gene>
    <name evidence="2" type="ORF">GSLYS_00015205001</name>
</gene>
<feature type="region of interest" description="Disordered" evidence="1">
    <location>
        <begin position="77"/>
        <end position="101"/>
    </location>
</feature>
<feature type="non-terminal residue" evidence="2">
    <location>
        <position position="1"/>
    </location>
</feature>
<dbReference type="AlphaFoldDB" id="A0AAV2I4F7"/>
<accession>A0AAV2I4F7</accession>
<keyword evidence="3" id="KW-1185">Reference proteome</keyword>
<comment type="caution">
    <text evidence="2">The sequence shown here is derived from an EMBL/GenBank/DDBJ whole genome shotgun (WGS) entry which is preliminary data.</text>
</comment>
<reference evidence="2 3" key="1">
    <citation type="submission" date="2024-04" db="EMBL/GenBank/DDBJ databases">
        <authorList>
            <consortium name="Genoscope - CEA"/>
            <person name="William W."/>
        </authorList>
    </citation>
    <scope>NUCLEOTIDE SEQUENCE [LARGE SCALE GENOMIC DNA]</scope>
</reference>
<evidence type="ECO:0000313" key="3">
    <source>
        <dbReference type="Proteomes" id="UP001497497"/>
    </source>
</evidence>
<evidence type="ECO:0000313" key="2">
    <source>
        <dbReference type="EMBL" id="CAL1541599.1"/>
    </source>
</evidence>
<sequence length="176" mass="19434">TRDLSLQLIETSIPDSTVLSMVTEDRDPGETAIKKDCLDLSFSCNSGNENLLKKNQPKTLPKLLGFAKFSDLCRENSKTSSSTADTAPLPMPVNQSCKSGQQTYDSRNISSFKKPDLNFISEIVPPTSQLPWQENSVHLNNTSCHQTISSCSSINNCVVPSDHISYDESHRHIDSD</sequence>
<protein>
    <submittedName>
        <fullName evidence="2">Uncharacterized protein</fullName>
    </submittedName>
</protein>
<evidence type="ECO:0000256" key="1">
    <source>
        <dbReference type="SAM" id="MobiDB-lite"/>
    </source>
</evidence>
<proteinExistence type="predicted"/>
<organism evidence="2 3">
    <name type="scientific">Lymnaea stagnalis</name>
    <name type="common">Great pond snail</name>
    <name type="synonym">Helix stagnalis</name>
    <dbReference type="NCBI Taxonomy" id="6523"/>
    <lineage>
        <taxon>Eukaryota</taxon>
        <taxon>Metazoa</taxon>
        <taxon>Spiralia</taxon>
        <taxon>Lophotrochozoa</taxon>
        <taxon>Mollusca</taxon>
        <taxon>Gastropoda</taxon>
        <taxon>Heterobranchia</taxon>
        <taxon>Euthyneura</taxon>
        <taxon>Panpulmonata</taxon>
        <taxon>Hygrophila</taxon>
        <taxon>Lymnaeoidea</taxon>
        <taxon>Lymnaeidae</taxon>
        <taxon>Lymnaea</taxon>
    </lineage>
</organism>
<name>A0AAV2I4F7_LYMST</name>
<dbReference type="Proteomes" id="UP001497497">
    <property type="component" value="Unassembled WGS sequence"/>
</dbReference>
<dbReference type="EMBL" id="CAXITT010000442">
    <property type="protein sequence ID" value="CAL1541599.1"/>
    <property type="molecule type" value="Genomic_DNA"/>
</dbReference>
<feature type="non-terminal residue" evidence="2">
    <location>
        <position position="176"/>
    </location>
</feature>